<dbReference type="Pfam" id="PF01256">
    <property type="entry name" value="Carb_kinase"/>
    <property type="match status" value="1"/>
</dbReference>
<keyword evidence="13" id="KW-0511">Multifunctional enzyme</keyword>
<reference evidence="22 23" key="1">
    <citation type="journal article" date="2019" name="Appl. Environ. Microbiol.">
        <title>Environmental Evidence and Genomic Insight of Iron-oxidizing Bacteria Preference Towards More Corrosion Resistant Stainless Steel at Higher Salinities.</title>
        <authorList>
            <person name="Garrison C.E."/>
            <person name="Price K.A."/>
            <person name="Field E.K."/>
        </authorList>
    </citation>
    <scope>NUCLEOTIDE SEQUENCE [LARGE SCALE GENOMIC DNA]</scope>
    <source>
        <strain evidence="22 23">P3</strain>
    </source>
</reference>
<feature type="binding site" evidence="18">
    <location>
        <position position="163"/>
    </location>
    <ligand>
        <name>(6S)-NADPHX</name>
        <dbReference type="ChEBI" id="CHEBI:64076"/>
    </ligand>
</feature>
<feature type="binding site" evidence="17">
    <location>
        <position position="397"/>
    </location>
    <ligand>
        <name>(6S)-NADPHX</name>
        <dbReference type="ChEBI" id="CHEBI:64076"/>
    </ligand>
</feature>
<comment type="similarity">
    <text evidence="17">Belongs to the NnrD/CARKD family.</text>
</comment>
<dbReference type="InterPro" id="IPR000631">
    <property type="entry name" value="CARKD"/>
</dbReference>
<dbReference type="PANTHER" id="PTHR12592:SF0">
    <property type="entry name" value="ATP-DEPENDENT (S)-NAD(P)H-HYDRATE DEHYDRATASE"/>
    <property type="match status" value="1"/>
</dbReference>
<evidence type="ECO:0000259" key="21">
    <source>
        <dbReference type="PROSITE" id="PS51385"/>
    </source>
</evidence>
<dbReference type="GO" id="GO:0046872">
    <property type="term" value="F:metal ion binding"/>
    <property type="evidence" value="ECO:0007669"/>
    <property type="project" value="UniProtKB-UniRule"/>
</dbReference>
<organism evidence="22 23">
    <name type="scientific">Mariprofundus erugo</name>
    <dbReference type="NCBI Taxonomy" id="2528639"/>
    <lineage>
        <taxon>Bacteria</taxon>
        <taxon>Pseudomonadati</taxon>
        <taxon>Pseudomonadota</taxon>
        <taxon>Candidatius Mariprofundia</taxon>
        <taxon>Mariprofundales</taxon>
        <taxon>Mariprofundaceae</taxon>
        <taxon>Mariprofundus</taxon>
    </lineage>
</organism>
<evidence type="ECO:0000256" key="12">
    <source>
        <dbReference type="ARBA" id="ARBA00023239"/>
    </source>
</evidence>
<comment type="catalytic activity">
    <reaction evidence="1 18 19">
        <text>(6R)-NADHX = (6S)-NADHX</text>
        <dbReference type="Rhea" id="RHEA:32215"/>
        <dbReference type="ChEBI" id="CHEBI:64074"/>
        <dbReference type="ChEBI" id="CHEBI:64075"/>
        <dbReference type="EC" id="5.1.99.6"/>
    </reaction>
</comment>
<dbReference type="PROSITE" id="PS51385">
    <property type="entry name" value="YJEF_N"/>
    <property type="match status" value="1"/>
</dbReference>
<comment type="function">
    <text evidence="17">Catalyzes the dehydration of the S-form of NAD(P)HX at the expense of ADP, which is converted to AMP. Together with NAD(P)HX epimerase, which catalyzes the epimerization of the S- and R-forms, the enzyme allows the repair of both epimers of NAD(P)HX, a damaged form of NAD(P)H that is a result of enzymatic or heat-dependent hydration.</text>
</comment>
<dbReference type="SUPFAM" id="SSF53613">
    <property type="entry name" value="Ribokinase-like"/>
    <property type="match status" value="1"/>
</dbReference>
<evidence type="ECO:0000256" key="17">
    <source>
        <dbReference type="HAMAP-Rule" id="MF_01965"/>
    </source>
</evidence>
<dbReference type="EMBL" id="VBRY01000012">
    <property type="protein sequence ID" value="TLS65969.1"/>
    <property type="molecule type" value="Genomic_DNA"/>
</dbReference>
<feature type="binding site" evidence="17">
    <location>
        <position position="346"/>
    </location>
    <ligand>
        <name>(6S)-NADPHX</name>
        <dbReference type="ChEBI" id="CHEBI:64076"/>
    </ligand>
</feature>
<evidence type="ECO:0000256" key="15">
    <source>
        <dbReference type="ARBA" id="ARBA00048238"/>
    </source>
</evidence>
<dbReference type="InterPro" id="IPR004443">
    <property type="entry name" value="YjeF_N_dom"/>
</dbReference>
<comment type="catalytic activity">
    <reaction evidence="15 17 19">
        <text>(6S)-NADHX + ADP = AMP + phosphate + NADH + H(+)</text>
        <dbReference type="Rhea" id="RHEA:32223"/>
        <dbReference type="ChEBI" id="CHEBI:15378"/>
        <dbReference type="ChEBI" id="CHEBI:43474"/>
        <dbReference type="ChEBI" id="CHEBI:57945"/>
        <dbReference type="ChEBI" id="CHEBI:64074"/>
        <dbReference type="ChEBI" id="CHEBI:456215"/>
        <dbReference type="ChEBI" id="CHEBI:456216"/>
        <dbReference type="EC" id="4.2.1.136"/>
    </reaction>
</comment>
<dbReference type="PROSITE" id="PS51383">
    <property type="entry name" value="YJEF_C_3"/>
    <property type="match status" value="1"/>
</dbReference>
<feature type="domain" description="YjeF C-terminal" evidence="20">
    <location>
        <begin position="246"/>
        <end position="525"/>
    </location>
</feature>
<dbReference type="Proteomes" id="UP000306585">
    <property type="component" value="Unassembled WGS sequence"/>
</dbReference>
<comment type="subunit">
    <text evidence="17">Homotetramer.</text>
</comment>
<dbReference type="GO" id="GO:0110051">
    <property type="term" value="P:metabolite repair"/>
    <property type="evidence" value="ECO:0007669"/>
    <property type="project" value="TreeGrafter"/>
</dbReference>
<dbReference type="GO" id="GO:0052855">
    <property type="term" value="F:ADP-dependent NAD(P)H-hydrate dehydratase activity"/>
    <property type="evidence" value="ECO:0007669"/>
    <property type="project" value="UniProtKB-UniRule"/>
</dbReference>
<feature type="binding site" evidence="17">
    <location>
        <position position="281"/>
    </location>
    <ligand>
        <name>(6S)-NADPHX</name>
        <dbReference type="ChEBI" id="CHEBI:64076"/>
    </ligand>
</feature>
<evidence type="ECO:0000256" key="4">
    <source>
        <dbReference type="ARBA" id="ARBA00009524"/>
    </source>
</evidence>
<keyword evidence="23" id="KW-1185">Reference proteome</keyword>
<dbReference type="PROSITE" id="PS01050">
    <property type="entry name" value="YJEF_C_2"/>
    <property type="match status" value="1"/>
</dbReference>
<feature type="binding site" evidence="18">
    <location>
        <position position="59"/>
    </location>
    <ligand>
        <name>K(+)</name>
        <dbReference type="ChEBI" id="CHEBI:29103"/>
    </ligand>
</feature>
<dbReference type="HAMAP" id="MF_01966">
    <property type="entry name" value="NADHX_epimerase"/>
    <property type="match status" value="1"/>
</dbReference>
<evidence type="ECO:0000256" key="19">
    <source>
        <dbReference type="PIRNR" id="PIRNR017184"/>
    </source>
</evidence>
<dbReference type="SUPFAM" id="SSF64153">
    <property type="entry name" value="YjeF N-terminal domain-like"/>
    <property type="match status" value="1"/>
</dbReference>
<dbReference type="InterPro" id="IPR030677">
    <property type="entry name" value="Nnr"/>
</dbReference>
<feature type="binding site" evidence="17">
    <location>
        <position position="464"/>
    </location>
    <ligand>
        <name>(6S)-NADPHX</name>
        <dbReference type="ChEBI" id="CHEBI:64076"/>
    </ligand>
</feature>
<dbReference type="GO" id="GO:0052856">
    <property type="term" value="F:NAD(P)HX epimerase activity"/>
    <property type="evidence" value="ECO:0007669"/>
    <property type="project" value="UniProtKB-UniRule"/>
</dbReference>
<dbReference type="NCBIfam" id="TIGR00197">
    <property type="entry name" value="yjeF_nterm"/>
    <property type="match status" value="1"/>
</dbReference>
<evidence type="ECO:0000256" key="10">
    <source>
        <dbReference type="ARBA" id="ARBA00023027"/>
    </source>
</evidence>
<dbReference type="EC" id="4.2.1.136" evidence="19"/>
<dbReference type="PIRSF" id="PIRSF017184">
    <property type="entry name" value="Nnr"/>
    <property type="match status" value="1"/>
</dbReference>
<dbReference type="GO" id="GO:0005524">
    <property type="term" value="F:ATP binding"/>
    <property type="evidence" value="ECO:0007669"/>
    <property type="project" value="UniProtKB-UniRule"/>
</dbReference>
<feature type="binding site" evidence="18">
    <location>
        <position position="166"/>
    </location>
    <ligand>
        <name>K(+)</name>
        <dbReference type="ChEBI" id="CHEBI:29103"/>
    </ligand>
</feature>
<gene>
    <name evidence="18" type="primary">nnrE</name>
    <name evidence="17" type="synonym">nnrD</name>
    <name evidence="22" type="ORF">FEF65_11655</name>
</gene>
<evidence type="ECO:0000256" key="8">
    <source>
        <dbReference type="ARBA" id="ARBA00022857"/>
    </source>
</evidence>
<dbReference type="EC" id="5.1.99.6" evidence="19"/>
<dbReference type="InterPro" id="IPR017953">
    <property type="entry name" value="Carbohydrate_kinase_pred_CS"/>
</dbReference>
<feature type="domain" description="YjeF N-terminal" evidence="21">
    <location>
        <begin position="11"/>
        <end position="221"/>
    </location>
</feature>
<dbReference type="Gene3D" id="3.40.1190.20">
    <property type="match status" value="1"/>
</dbReference>
<evidence type="ECO:0000259" key="20">
    <source>
        <dbReference type="PROSITE" id="PS51383"/>
    </source>
</evidence>
<feature type="binding site" evidence="17">
    <location>
        <begin position="434"/>
        <end position="438"/>
    </location>
    <ligand>
        <name>AMP</name>
        <dbReference type="ChEBI" id="CHEBI:456215"/>
    </ligand>
</feature>
<evidence type="ECO:0000256" key="9">
    <source>
        <dbReference type="ARBA" id="ARBA00022958"/>
    </source>
</evidence>
<evidence type="ECO:0000256" key="16">
    <source>
        <dbReference type="ARBA" id="ARBA00049209"/>
    </source>
</evidence>
<protein>
    <recommendedName>
        <fullName evidence="19">Bifunctional NAD(P)H-hydrate repair enzyme</fullName>
    </recommendedName>
    <alternativeName>
        <fullName evidence="19">Nicotinamide nucleotide repair protein</fullName>
    </alternativeName>
    <domain>
        <recommendedName>
            <fullName evidence="19">ADP-dependent (S)-NAD(P)H-hydrate dehydratase</fullName>
            <ecNumber evidence="19">4.2.1.136</ecNumber>
        </recommendedName>
        <alternativeName>
            <fullName evidence="19">ADP-dependent NAD(P)HX dehydratase</fullName>
        </alternativeName>
    </domain>
    <domain>
        <recommendedName>
            <fullName evidence="19">NAD(P)H-hydrate epimerase</fullName>
            <ecNumber evidence="19">5.1.99.6</ecNumber>
        </recommendedName>
    </domain>
</protein>
<accession>A0A5R9GLT6</accession>
<feature type="binding site" evidence="18">
    <location>
        <begin position="58"/>
        <end position="62"/>
    </location>
    <ligand>
        <name>(6S)-NADPHX</name>
        <dbReference type="ChEBI" id="CHEBI:64076"/>
    </ligand>
</feature>
<dbReference type="InterPro" id="IPR029056">
    <property type="entry name" value="Ribokinase-like"/>
</dbReference>
<dbReference type="HAMAP" id="MF_01965">
    <property type="entry name" value="NADHX_dehydratase"/>
    <property type="match status" value="1"/>
</dbReference>
<dbReference type="CDD" id="cd01171">
    <property type="entry name" value="YXKO-related"/>
    <property type="match status" value="1"/>
</dbReference>
<evidence type="ECO:0000256" key="5">
    <source>
        <dbReference type="ARBA" id="ARBA00022723"/>
    </source>
</evidence>
<dbReference type="GO" id="GO:0046496">
    <property type="term" value="P:nicotinamide nucleotide metabolic process"/>
    <property type="evidence" value="ECO:0007669"/>
    <property type="project" value="UniProtKB-UniRule"/>
</dbReference>
<keyword evidence="7 17" id="KW-0067">ATP-binding</keyword>
<dbReference type="AlphaFoldDB" id="A0A5R9GLT6"/>
<dbReference type="InterPro" id="IPR036652">
    <property type="entry name" value="YjeF_N_dom_sf"/>
</dbReference>
<evidence type="ECO:0000313" key="23">
    <source>
        <dbReference type="Proteomes" id="UP000306585"/>
    </source>
</evidence>
<keyword evidence="9 18" id="KW-0630">Potassium</keyword>
<keyword evidence="11 18" id="KW-0413">Isomerase</keyword>
<comment type="similarity">
    <text evidence="3 19">In the N-terminal section; belongs to the NnrE/AIBP family.</text>
</comment>
<comment type="catalytic activity">
    <reaction evidence="16 17 19">
        <text>(6S)-NADPHX + ADP = AMP + phosphate + NADPH + H(+)</text>
        <dbReference type="Rhea" id="RHEA:32235"/>
        <dbReference type="ChEBI" id="CHEBI:15378"/>
        <dbReference type="ChEBI" id="CHEBI:43474"/>
        <dbReference type="ChEBI" id="CHEBI:57783"/>
        <dbReference type="ChEBI" id="CHEBI:64076"/>
        <dbReference type="ChEBI" id="CHEBI:456215"/>
        <dbReference type="ChEBI" id="CHEBI:456216"/>
        <dbReference type="EC" id="4.2.1.136"/>
    </reaction>
</comment>
<comment type="caution">
    <text evidence="18">Lacks conserved residue(s) required for the propagation of feature annotation.</text>
</comment>
<comment type="function">
    <text evidence="14 19">Bifunctional enzyme that catalyzes the epimerization of the S- and R-forms of NAD(P)HX and the dehydration of the S-form of NAD(P)HX at the expense of ADP, which is converted to AMP. This allows the repair of both epimers of NAD(P)HX, a damaged form of NAD(P)H that is a result of enzymatic or heat-dependent hydration.</text>
</comment>
<feature type="binding site" evidence="18">
    <location>
        <begin position="134"/>
        <end position="140"/>
    </location>
    <ligand>
        <name>(6S)-NADPHX</name>
        <dbReference type="ChEBI" id="CHEBI:64076"/>
    </ligand>
</feature>
<keyword evidence="12 17" id="KW-0456">Lyase</keyword>
<evidence type="ECO:0000256" key="13">
    <source>
        <dbReference type="ARBA" id="ARBA00023268"/>
    </source>
</evidence>
<evidence type="ECO:0000256" key="18">
    <source>
        <dbReference type="HAMAP-Rule" id="MF_01966"/>
    </source>
</evidence>
<evidence type="ECO:0000256" key="11">
    <source>
        <dbReference type="ARBA" id="ARBA00023235"/>
    </source>
</evidence>
<feature type="binding site" evidence="17">
    <location>
        <position position="463"/>
    </location>
    <ligand>
        <name>AMP</name>
        <dbReference type="ChEBI" id="CHEBI:456215"/>
    </ligand>
</feature>
<comment type="function">
    <text evidence="18">Catalyzes the epimerization of the S- and R-forms of NAD(P)HX, a damaged form of NAD(P)H that is a result of enzymatic or heat-dependent hydration. This is a prerequisite for the S-specific NAD(P)H-hydrate dehydratase to allow the repair of both epimers of NAD(P)HX.</text>
</comment>
<keyword evidence="8 17" id="KW-0521">NADP</keyword>
<evidence type="ECO:0000256" key="6">
    <source>
        <dbReference type="ARBA" id="ARBA00022741"/>
    </source>
</evidence>
<comment type="similarity">
    <text evidence="4 19">In the C-terminal section; belongs to the NnrD/CARKD family.</text>
</comment>
<sequence>MSVRILSAAQMRWADAAAMAAGMTGFDLMDRAGKAVTDAVLEHMPDFGRVVIVTGSGNNGGDGFAAARYLRQRGVPVTLVMLTPLDQLPENVRLHAQLARDVGAKLREAVCDVSFTELNRWLARAVIVVDAILGSGVNRVLAGRVAEAVAQINLSGRPVLSIDIASGLNADTGQVMGDAIHAGYTLPVAACKWGYWMGHGPEYSGTLLPVACIGIEDALLCRAWSAVADPSACEYTVPLNSANFIDVEAMERGWPRRSRLSHKGSFGHVWVFGGSPGFTGAPKLAALGALASGAGLVSVVCPDEVWPVVAAGSLEAMVHSHSSRCWQSDEAEEVVAQADAVVAGPGWGIGQQSLLTGLLATSRPLLLDADALNMIAADARLQASVRERSGVTVLTPHPGEAARMLGCSVDEVQADRKRSVLKLARCYASWVVLKGHETLISSPAGDLTLNPFGSPQLAVAGSGDVLAGMLGRQLAFWRRQGGDIGSMIAAAVALHGSAGERSGWYLASELAGVVASMRQSIEKRH</sequence>
<dbReference type="Pfam" id="PF03853">
    <property type="entry name" value="YjeF_N"/>
    <property type="match status" value="1"/>
</dbReference>
<dbReference type="PANTHER" id="PTHR12592">
    <property type="entry name" value="ATP-DEPENDENT (S)-NAD(P)H-HYDRATE DEHYDRATASE FAMILY MEMBER"/>
    <property type="match status" value="1"/>
</dbReference>
<proteinExistence type="inferred from homology"/>
<name>A0A5R9GLT6_9PROT</name>
<evidence type="ECO:0000256" key="14">
    <source>
        <dbReference type="ARBA" id="ARBA00025153"/>
    </source>
</evidence>
<comment type="cofactor">
    <cofactor evidence="18 19">
        <name>K(+)</name>
        <dbReference type="ChEBI" id="CHEBI:29103"/>
    </cofactor>
    <text evidence="18 19">Binds 1 potassium ion per subunit.</text>
</comment>
<evidence type="ECO:0000313" key="22">
    <source>
        <dbReference type="EMBL" id="TLS65969.1"/>
    </source>
</evidence>
<comment type="cofactor">
    <cofactor evidence="17">
        <name>Mg(2+)</name>
        <dbReference type="ChEBI" id="CHEBI:18420"/>
    </cofactor>
</comment>
<feature type="binding site" evidence="18">
    <location>
        <position position="130"/>
    </location>
    <ligand>
        <name>K(+)</name>
        <dbReference type="ChEBI" id="CHEBI:29103"/>
    </ligand>
</feature>
<comment type="catalytic activity">
    <reaction evidence="2 18 19">
        <text>(6R)-NADPHX = (6S)-NADPHX</text>
        <dbReference type="Rhea" id="RHEA:32227"/>
        <dbReference type="ChEBI" id="CHEBI:64076"/>
        <dbReference type="ChEBI" id="CHEBI:64077"/>
        <dbReference type="EC" id="5.1.99.6"/>
    </reaction>
</comment>
<evidence type="ECO:0000256" key="3">
    <source>
        <dbReference type="ARBA" id="ARBA00006001"/>
    </source>
</evidence>
<comment type="similarity">
    <text evidence="18">Belongs to the NnrE/AIBP family.</text>
</comment>
<comment type="caution">
    <text evidence="22">The sequence shown here is derived from an EMBL/GenBank/DDBJ whole genome shotgun (WGS) entry which is preliminary data.</text>
</comment>
<dbReference type="NCBIfam" id="TIGR00196">
    <property type="entry name" value="yjeF_cterm"/>
    <property type="match status" value="1"/>
</dbReference>
<evidence type="ECO:0000256" key="1">
    <source>
        <dbReference type="ARBA" id="ARBA00000013"/>
    </source>
</evidence>
<dbReference type="RefSeq" id="WP_138239999.1">
    <property type="nucleotide sequence ID" value="NZ_VBRY01000012.1"/>
</dbReference>
<evidence type="ECO:0000256" key="7">
    <source>
        <dbReference type="ARBA" id="ARBA00022840"/>
    </source>
</evidence>
<keyword evidence="6 17" id="KW-0547">Nucleotide-binding</keyword>
<keyword evidence="5 18" id="KW-0479">Metal-binding</keyword>
<evidence type="ECO:0000256" key="2">
    <source>
        <dbReference type="ARBA" id="ARBA00000909"/>
    </source>
</evidence>
<keyword evidence="10 17" id="KW-0520">NAD</keyword>
<dbReference type="Gene3D" id="3.40.50.10260">
    <property type="entry name" value="YjeF N-terminal domain"/>
    <property type="match status" value="1"/>
</dbReference>